<comment type="caution">
    <text evidence="10">The sequence shown here is derived from an EMBL/GenBank/DDBJ whole genome shotgun (WGS) entry which is preliminary data.</text>
</comment>
<dbReference type="SUPFAM" id="SSF103088">
    <property type="entry name" value="OmpA-like"/>
    <property type="match status" value="1"/>
</dbReference>
<dbReference type="InterPro" id="IPR006665">
    <property type="entry name" value="OmpA-like"/>
</dbReference>
<dbReference type="Pfam" id="PF00691">
    <property type="entry name" value="OmpA"/>
    <property type="match status" value="1"/>
</dbReference>
<dbReference type="EMBL" id="JABUMX010000007">
    <property type="protein sequence ID" value="NTS33673.1"/>
    <property type="molecule type" value="Genomic_DNA"/>
</dbReference>
<dbReference type="Pfam" id="PF13677">
    <property type="entry name" value="MotB_plug"/>
    <property type="match status" value="1"/>
</dbReference>
<evidence type="ECO:0000256" key="4">
    <source>
        <dbReference type="ARBA" id="ARBA00022692"/>
    </source>
</evidence>
<reference evidence="10 11" key="1">
    <citation type="submission" date="2020-05" db="EMBL/GenBank/DDBJ databases">
        <authorList>
            <person name="Kim M.K."/>
        </authorList>
    </citation>
    <scope>NUCLEOTIDE SEQUENCE [LARGE SCALE GENOMIC DNA]</scope>
    <source>
        <strain evidence="10 11">BT25</strain>
    </source>
</reference>
<evidence type="ECO:0000256" key="8">
    <source>
        <dbReference type="SAM" id="MobiDB-lite"/>
    </source>
</evidence>
<evidence type="ECO:0000313" key="11">
    <source>
        <dbReference type="Proteomes" id="UP000550508"/>
    </source>
</evidence>
<dbReference type="CDD" id="cd07185">
    <property type="entry name" value="OmpA_C-like"/>
    <property type="match status" value="1"/>
</dbReference>
<feature type="region of interest" description="Disordered" evidence="8">
    <location>
        <begin position="143"/>
        <end position="266"/>
    </location>
</feature>
<keyword evidence="6 7" id="KW-0472">Membrane</keyword>
<evidence type="ECO:0000313" key="10">
    <source>
        <dbReference type="EMBL" id="NTS33673.1"/>
    </source>
</evidence>
<keyword evidence="11" id="KW-1185">Reference proteome</keyword>
<evidence type="ECO:0000256" key="2">
    <source>
        <dbReference type="ARBA" id="ARBA00008914"/>
    </source>
</evidence>
<dbReference type="GO" id="GO:0005886">
    <property type="term" value="C:plasma membrane"/>
    <property type="evidence" value="ECO:0007669"/>
    <property type="project" value="UniProtKB-SubCell"/>
</dbReference>
<evidence type="ECO:0000256" key="6">
    <source>
        <dbReference type="ARBA" id="ARBA00023136"/>
    </source>
</evidence>
<evidence type="ECO:0000256" key="3">
    <source>
        <dbReference type="ARBA" id="ARBA00022475"/>
    </source>
</evidence>
<dbReference type="RefSeq" id="WP_113282240.1">
    <property type="nucleotide sequence ID" value="NZ_JABUMX010000007.1"/>
</dbReference>
<dbReference type="PANTHER" id="PTHR30329">
    <property type="entry name" value="STATOR ELEMENT OF FLAGELLAR MOTOR COMPLEX"/>
    <property type="match status" value="1"/>
</dbReference>
<keyword evidence="5" id="KW-1133">Transmembrane helix</keyword>
<dbReference type="PANTHER" id="PTHR30329:SF21">
    <property type="entry name" value="LIPOPROTEIN YIAD-RELATED"/>
    <property type="match status" value="1"/>
</dbReference>
<dbReference type="InterPro" id="IPR025713">
    <property type="entry name" value="MotB-like_N_dom"/>
</dbReference>
<dbReference type="InterPro" id="IPR050330">
    <property type="entry name" value="Bact_OuterMem_StrucFunc"/>
</dbReference>
<evidence type="ECO:0000256" key="1">
    <source>
        <dbReference type="ARBA" id="ARBA00004162"/>
    </source>
</evidence>
<gene>
    <name evidence="10" type="ORF">HQ945_20650</name>
</gene>
<accession>A0A849W0Y6</accession>
<keyword evidence="3" id="KW-1003">Cell membrane</keyword>
<dbReference type="AlphaFoldDB" id="A0A849W0Y6"/>
<name>A0A849W0Y6_9HYPH</name>
<keyword evidence="4" id="KW-0812">Transmembrane</keyword>
<dbReference type="Proteomes" id="UP000550508">
    <property type="component" value="Unassembled WGS sequence"/>
</dbReference>
<dbReference type="PROSITE" id="PS51123">
    <property type="entry name" value="OMPA_2"/>
    <property type="match status" value="1"/>
</dbReference>
<sequence>MNIDPETHREIVIVRRGRGDGEEGHHGGVWKIAYADFMTAMMAFFLVMWLINAANEETKAAVASYFNPVKLMDRQAQPKGIEEIDNEEGKVRFERPESVDPITKSARNEKQVEPVPEREERQIFKDPYAVLAEIATDSGVLQNRSAKGEGGSSQAGPSTGAKGGDAYRDPFNPNYWSTHVEDDIFPLTDSPAVPPPSQEQAISASNAKADADAQQAALEKRIAAGEARSAPDQPEAKPPITAETPAAPSKDEKAPDAAQVESARELATEIAKKTGAASDAKAPDITVVARNDGLLIQLTDKVDYGMFAIGSAKPDKRVIQVIDEIAKIIGKRDGEVVISGHTDSRPFKSDTYDNWRLSSARAQMAYYMLTRKGLNAKRVLRVEGYADRDPKIASDPYAAQNRRIDIFLKTGSR</sequence>
<dbReference type="Gene3D" id="3.30.1330.60">
    <property type="entry name" value="OmpA-like domain"/>
    <property type="match status" value="1"/>
</dbReference>
<feature type="compositionally biased region" description="Low complexity" evidence="8">
    <location>
        <begin position="200"/>
        <end position="217"/>
    </location>
</feature>
<comment type="similarity">
    <text evidence="2">Belongs to the MotB family.</text>
</comment>
<organism evidence="10 11">
    <name type="scientific">Phyllobacterium pellucidum</name>
    <dbReference type="NCBI Taxonomy" id="2740464"/>
    <lineage>
        <taxon>Bacteria</taxon>
        <taxon>Pseudomonadati</taxon>
        <taxon>Pseudomonadota</taxon>
        <taxon>Alphaproteobacteria</taxon>
        <taxon>Hyphomicrobiales</taxon>
        <taxon>Phyllobacteriaceae</taxon>
        <taxon>Phyllobacterium</taxon>
    </lineage>
</organism>
<evidence type="ECO:0000259" key="9">
    <source>
        <dbReference type="PROSITE" id="PS51123"/>
    </source>
</evidence>
<feature type="domain" description="OmpA-like" evidence="9">
    <location>
        <begin position="294"/>
        <end position="412"/>
    </location>
</feature>
<dbReference type="InterPro" id="IPR036737">
    <property type="entry name" value="OmpA-like_sf"/>
</dbReference>
<dbReference type="NCBIfam" id="NF004651">
    <property type="entry name" value="PRK05996.1"/>
    <property type="match status" value="1"/>
</dbReference>
<proteinExistence type="inferred from homology"/>
<evidence type="ECO:0000256" key="5">
    <source>
        <dbReference type="ARBA" id="ARBA00022989"/>
    </source>
</evidence>
<comment type="subcellular location">
    <subcellularLocation>
        <location evidence="1">Cell membrane</location>
        <topology evidence="1">Single-pass membrane protein</topology>
    </subcellularLocation>
</comment>
<protein>
    <submittedName>
        <fullName evidence="10">MotB family protein</fullName>
    </submittedName>
</protein>
<evidence type="ECO:0000256" key="7">
    <source>
        <dbReference type="PROSITE-ProRule" id="PRU00473"/>
    </source>
</evidence>